<dbReference type="Pfam" id="PF00535">
    <property type="entry name" value="Glycos_transf_2"/>
    <property type="match status" value="1"/>
</dbReference>
<dbReference type="SUPFAM" id="SSF53448">
    <property type="entry name" value="Nucleotide-diphospho-sugar transferases"/>
    <property type="match status" value="1"/>
</dbReference>
<evidence type="ECO:0000259" key="1">
    <source>
        <dbReference type="Pfam" id="PF00535"/>
    </source>
</evidence>
<accession>A0A3N6R2K3</accession>
<dbReference type="OrthoDB" id="468448at2"/>
<dbReference type="CDD" id="cd00761">
    <property type="entry name" value="Glyco_tranf_GTA_type"/>
    <property type="match status" value="1"/>
</dbReference>
<proteinExistence type="predicted"/>
<organism evidence="2 3">
    <name type="scientific">Okeania hirsuta</name>
    <dbReference type="NCBI Taxonomy" id="1458930"/>
    <lineage>
        <taxon>Bacteria</taxon>
        <taxon>Bacillati</taxon>
        <taxon>Cyanobacteriota</taxon>
        <taxon>Cyanophyceae</taxon>
        <taxon>Oscillatoriophycideae</taxon>
        <taxon>Oscillatoriales</taxon>
        <taxon>Microcoleaceae</taxon>
        <taxon>Okeania</taxon>
    </lineage>
</organism>
<comment type="caution">
    <text evidence="2">The sequence shown here is derived from an EMBL/GenBank/DDBJ whole genome shotgun (WGS) entry which is preliminary data.</text>
</comment>
<protein>
    <submittedName>
        <fullName evidence="2">Glycosyltransferase family 2 protein</fullName>
    </submittedName>
</protein>
<dbReference type="NCBIfam" id="NF038302">
    <property type="entry name" value="EPS_HpsE"/>
    <property type="match status" value="1"/>
</dbReference>
<dbReference type="PANTHER" id="PTHR22916">
    <property type="entry name" value="GLYCOSYLTRANSFERASE"/>
    <property type="match status" value="1"/>
</dbReference>
<dbReference type="InterPro" id="IPR001173">
    <property type="entry name" value="Glyco_trans_2-like"/>
</dbReference>
<keyword evidence="2" id="KW-0808">Transferase</keyword>
<reference evidence="2 3" key="1">
    <citation type="journal article" date="2018" name="ACS Chem. Biol.">
        <title>Ketoreductase domain dysfunction expands chemodiversity: malyngamide biosynthesis in the cyanobacterium Okeania hirsuta.</title>
        <authorList>
            <person name="Moss N.A."/>
            <person name="Leao T."/>
            <person name="Rankin M."/>
            <person name="McCullough T.M."/>
            <person name="Qu P."/>
            <person name="Korobeynikov A."/>
            <person name="Smith J.L."/>
            <person name="Gerwick L."/>
            <person name="Gerwick W.H."/>
        </authorList>
    </citation>
    <scope>NUCLEOTIDE SEQUENCE [LARGE SCALE GENOMIC DNA]</scope>
    <source>
        <strain evidence="2 3">PAB10Feb10-1</strain>
    </source>
</reference>
<dbReference type="Proteomes" id="UP000269154">
    <property type="component" value="Unassembled WGS sequence"/>
</dbReference>
<dbReference type="RefSeq" id="WP_124144620.1">
    <property type="nucleotide sequence ID" value="NZ_CAWOKI010000029.1"/>
</dbReference>
<dbReference type="GO" id="GO:0016758">
    <property type="term" value="F:hexosyltransferase activity"/>
    <property type="evidence" value="ECO:0007669"/>
    <property type="project" value="UniProtKB-ARBA"/>
</dbReference>
<name>A0A3N6R2K3_9CYAN</name>
<dbReference type="AlphaFoldDB" id="A0A3N6R2K3"/>
<dbReference type="EMBL" id="RCBY01000016">
    <property type="protein sequence ID" value="RQH52741.1"/>
    <property type="molecule type" value="Genomic_DNA"/>
</dbReference>
<dbReference type="InterPro" id="IPR029044">
    <property type="entry name" value="Nucleotide-diphossugar_trans"/>
</dbReference>
<evidence type="ECO:0000313" key="2">
    <source>
        <dbReference type="EMBL" id="RQH52741.1"/>
    </source>
</evidence>
<sequence length="339" mass="38361">MANFTIAIPTYNGAERLPLVLDKLLAQIGVEGLSWEIIVVDNNSTDNTKKIISRYQENWSDKIPLKYCYEAQQGAGFARKKAVEIASSPLIGFLDDDNIPAENWVAAAYEFAQKYPKAGAYASQIHGDFSGELPPDFDRIKSFFAITERGEQPLLYQPAIKVIPPSAGLVVRREAWLESVPEQCILGGRVPGSMLTGEDTETISYIQKAGWEIWYNPAMEVIHKIPQHRTQKDYLIKFFRGIGLSRYVTRMLGVKPWLKPLAFFAYTANDSRKIIRHLLKYGLKLRTDVVAACEFELYINSLKSPFYLWKNGYLNTVEPNYTSVVKSQPGLSGIDCREF</sequence>
<keyword evidence="3" id="KW-1185">Reference proteome</keyword>
<gene>
    <name evidence="2" type="ORF">D5R40_04970</name>
</gene>
<dbReference type="Gene3D" id="3.90.550.10">
    <property type="entry name" value="Spore Coat Polysaccharide Biosynthesis Protein SpsA, Chain A"/>
    <property type="match status" value="1"/>
</dbReference>
<feature type="domain" description="Glycosyltransferase 2-like" evidence="1">
    <location>
        <begin position="5"/>
        <end position="128"/>
    </location>
</feature>
<evidence type="ECO:0000313" key="3">
    <source>
        <dbReference type="Proteomes" id="UP000269154"/>
    </source>
</evidence>
<dbReference type="PANTHER" id="PTHR22916:SF3">
    <property type="entry name" value="UDP-GLCNAC:BETAGAL BETA-1,3-N-ACETYLGLUCOSAMINYLTRANSFERASE-LIKE PROTEIN 1"/>
    <property type="match status" value="1"/>
</dbReference>